<dbReference type="PROSITE" id="PS01279">
    <property type="entry name" value="PCMT"/>
    <property type="match status" value="1"/>
</dbReference>
<comment type="subcellular location">
    <subcellularLocation>
        <location evidence="1 7">Cytoplasm</location>
    </subcellularLocation>
</comment>
<dbReference type="NCBIfam" id="TIGR00080">
    <property type="entry name" value="pimt"/>
    <property type="match status" value="1"/>
</dbReference>
<dbReference type="CDD" id="cd02440">
    <property type="entry name" value="AdoMet_MTases"/>
    <property type="match status" value="1"/>
</dbReference>
<reference evidence="9 10" key="1">
    <citation type="submission" date="2019-02" db="EMBL/GenBank/DDBJ databases">
        <title>Deep-cultivation of Planctomycetes and their phenomic and genomic characterization uncovers novel biology.</title>
        <authorList>
            <person name="Wiegand S."/>
            <person name="Jogler M."/>
            <person name="Boedeker C."/>
            <person name="Pinto D."/>
            <person name="Vollmers J."/>
            <person name="Rivas-Marin E."/>
            <person name="Kohn T."/>
            <person name="Peeters S.H."/>
            <person name="Heuer A."/>
            <person name="Rast P."/>
            <person name="Oberbeckmann S."/>
            <person name="Bunk B."/>
            <person name="Jeske O."/>
            <person name="Meyerdierks A."/>
            <person name="Storesund J.E."/>
            <person name="Kallscheuer N."/>
            <person name="Luecker S."/>
            <person name="Lage O.M."/>
            <person name="Pohl T."/>
            <person name="Merkel B.J."/>
            <person name="Hornburger P."/>
            <person name="Mueller R.-W."/>
            <person name="Bruemmer F."/>
            <person name="Labrenz M."/>
            <person name="Spormann A.M."/>
            <person name="Op Den Camp H."/>
            <person name="Overmann J."/>
            <person name="Amann R."/>
            <person name="Jetten M.S.M."/>
            <person name="Mascher T."/>
            <person name="Medema M.H."/>
            <person name="Devos D.P."/>
            <person name="Kaster A.-K."/>
            <person name="Ovreas L."/>
            <person name="Rohde M."/>
            <person name="Galperin M.Y."/>
            <person name="Jogler C."/>
        </authorList>
    </citation>
    <scope>NUCLEOTIDE SEQUENCE [LARGE SCALE GENOMIC DNA]</scope>
    <source>
        <strain evidence="9 10">KOR34</strain>
    </source>
</reference>
<comment type="function">
    <text evidence="7">Catalyzes the methyl esterification of L-isoaspartyl residues in peptides and proteins that result from spontaneous decomposition of normal L-aspartyl and L-asparaginyl residues. It plays a role in the repair and/or degradation of damaged proteins.</text>
</comment>
<dbReference type="Pfam" id="PF01135">
    <property type="entry name" value="PCMT"/>
    <property type="match status" value="1"/>
</dbReference>
<dbReference type="HAMAP" id="MF_00090">
    <property type="entry name" value="PIMT"/>
    <property type="match status" value="1"/>
</dbReference>
<dbReference type="Proteomes" id="UP000316714">
    <property type="component" value="Unassembled WGS sequence"/>
</dbReference>
<keyword evidence="8" id="KW-0732">Signal</keyword>
<comment type="similarity">
    <text evidence="2 7">Belongs to the methyltransferase superfamily. L-isoaspartyl/D-aspartyl protein methyltransferase family.</text>
</comment>
<dbReference type="GO" id="GO:0005737">
    <property type="term" value="C:cytoplasm"/>
    <property type="evidence" value="ECO:0007669"/>
    <property type="project" value="UniProtKB-SubCell"/>
</dbReference>
<keyword evidence="4 7" id="KW-0489">Methyltransferase</keyword>
<dbReference type="Gene3D" id="2.60.120.260">
    <property type="entry name" value="Galactose-binding domain-like"/>
    <property type="match status" value="1"/>
</dbReference>
<accession>A0A5C5V6B5</accession>
<evidence type="ECO:0000256" key="7">
    <source>
        <dbReference type="HAMAP-Rule" id="MF_00090"/>
    </source>
</evidence>
<protein>
    <recommendedName>
        <fullName evidence="7">Protein-L-isoaspartate O-methyltransferase</fullName>
        <ecNumber evidence="7">2.1.1.77</ecNumber>
    </recommendedName>
    <alternativeName>
        <fullName evidence="7">L-isoaspartyl protein carboxyl methyltransferase</fullName>
    </alternativeName>
    <alternativeName>
        <fullName evidence="7">Protein L-isoaspartyl methyltransferase</fullName>
    </alternativeName>
    <alternativeName>
        <fullName evidence="7">Protein-beta-aspartate methyltransferase</fullName>
        <shortName evidence="7">PIMT</shortName>
    </alternativeName>
</protein>
<evidence type="ECO:0000256" key="2">
    <source>
        <dbReference type="ARBA" id="ARBA00005369"/>
    </source>
</evidence>
<dbReference type="EC" id="2.1.1.77" evidence="7"/>
<dbReference type="GO" id="GO:0032259">
    <property type="term" value="P:methylation"/>
    <property type="evidence" value="ECO:0007669"/>
    <property type="project" value="UniProtKB-KW"/>
</dbReference>
<feature type="active site" evidence="7">
    <location>
        <position position="87"/>
    </location>
</feature>
<evidence type="ECO:0000313" key="9">
    <source>
        <dbReference type="EMBL" id="TWT33483.1"/>
    </source>
</evidence>
<evidence type="ECO:0000256" key="1">
    <source>
        <dbReference type="ARBA" id="ARBA00004496"/>
    </source>
</evidence>
<keyword evidence="5 7" id="KW-0808">Transferase</keyword>
<dbReference type="GO" id="GO:0004719">
    <property type="term" value="F:protein-L-isoaspartate (D-aspartate) O-methyltransferase activity"/>
    <property type="evidence" value="ECO:0007669"/>
    <property type="project" value="UniProtKB-UniRule"/>
</dbReference>
<dbReference type="PANTHER" id="PTHR11579:SF0">
    <property type="entry name" value="PROTEIN-L-ISOASPARTATE(D-ASPARTATE) O-METHYLTRANSFERASE"/>
    <property type="match status" value="1"/>
</dbReference>
<dbReference type="AlphaFoldDB" id="A0A5C5V6B5"/>
<sequence precursor="true">MKSFLSLLLCVCVLHGASAPVAGQSRQSIERQRNQMVDEEIVAAGVEDPRVIAAMRETPRHEFVPLARRKHAHLDMALPIGSQQTISPPFVVAYMTEQLDVQPDSKVLEIGTGSGYQAAVLGALASEVYSIEIVGELGRKAAKTLKRLKYRNVHTRIGDGYLGWPEAAPFDRIIVTCSPENVPEPLVEQLREGGKMVIPVGARYHQNLYLFTKVDGRLERQPLRGTFFVPMTGAAEELRRVQPDPTNPTLRNGGFEELLGGKEEDTPDAWYYLRQAEVVRDNTEAQEGERYIRFRNEDPGRGCRALQSMPVDGRKVRKLDVSFWAKGDRIRYGENHQQWPYFVITFYDDRRAAIADEVIGPLHGTFSWTEYRQQLSVPLAARDAIVRIGLLGAIGELSLDGITIQGR</sequence>
<dbReference type="EMBL" id="SIHJ01000002">
    <property type="protein sequence ID" value="TWT33483.1"/>
    <property type="molecule type" value="Genomic_DNA"/>
</dbReference>
<dbReference type="InterPro" id="IPR029063">
    <property type="entry name" value="SAM-dependent_MTases_sf"/>
</dbReference>
<comment type="catalytic activity">
    <reaction evidence="7">
        <text>[protein]-L-isoaspartate + S-adenosyl-L-methionine = [protein]-L-isoaspartate alpha-methyl ester + S-adenosyl-L-homocysteine</text>
        <dbReference type="Rhea" id="RHEA:12705"/>
        <dbReference type="Rhea" id="RHEA-COMP:12143"/>
        <dbReference type="Rhea" id="RHEA-COMP:12144"/>
        <dbReference type="ChEBI" id="CHEBI:57856"/>
        <dbReference type="ChEBI" id="CHEBI:59789"/>
        <dbReference type="ChEBI" id="CHEBI:90596"/>
        <dbReference type="ChEBI" id="CHEBI:90598"/>
        <dbReference type="EC" id="2.1.1.77"/>
    </reaction>
</comment>
<dbReference type="FunFam" id="3.40.50.150:FF:000010">
    <property type="entry name" value="Protein-L-isoaspartate O-methyltransferase"/>
    <property type="match status" value="1"/>
</dbReference>
<comment type="caution">
    <text evidence="9">The sequence shown here is derived from an EMBL/GenBank/DDBJ whole genome shotgun (WGS) entry which is preliminary data.</text>
</comment>
<feature type="chain" id="PRO_5022704561" description="Protein-L-isoaspartate O-methyltransferase" evidence="8">
    <location>
        <begin position="23"/>
        <end position="407"/>
    </location>
</feature>
<name>A0A5C5V6B5_9BACT</name>
<evidence type="ECO:0000256" key="6">
    <source>
        <dbReference type="ARBA" id="ARBA00022691"/>
    </source>
</evidence>
<evidence type="ECO:0000256" key="5">
    <source>
        <dbReference type="ARBA" id="ARBA00022679"/>
    </source>
</evidence>
<proteinExistence type="inferred from homology"/>
<evidence type="ECO:0000256" key="4">
    <source>
        <dbReference type="ARBA" id="ARBA00022603"/>
    </source>
</evidence>
<dbReference type="InterPro" id="IPR000682">
    <property type="entry name" value="PCMT"/>
</dbReference>
<evidence type="ECO:0000313" key="10">
    <source>
        <dbReference type="Proteomes" id="UP000316714"/>
    </source>
</evidence>
<dbReference type="Gene3D" id="3.40.50.150">
    <property type="entry name" value="Vaccinia Virus protein VP39"/>
    <property type="match status" value="1"/>
</dbReference>
<dbReference type="SUPFAM" id="SSF53335">
    <property type="entry name" value="S-adenosyl-L-methionine-dependent methyltransferases"/>
    <property type="match status" value="1"/>
</dbReference>
<dbReference type="NCBIfam" id="NF001453">
    <property type="entry name" value="PRK00312.1"/>
    <property type="match status" value="1"/>
</dbReference>
<keyword evidence="10" id="KW-1185">Reference proteome</keyword>
<dbReference type="RefSeq" id="WP_146566151.1">
    <property type="nucleotide sequence ID" value="NZ_SIHJ01000002.1"/>
</dbReference>
<feature type="signal peptide" evidence="8">
    <location>
        <begin position="1"/>
        <end position="22"/>
    </location>
</feature>
<evidence type="ECO:0000256" key="3">
    <source>
        <dbReference type="ARBA" id="ARBA00022490"/>
    </source>
</evidence>
<dbReference type="OrthoDB" id="9772751at2"/>
<gene>
    <name evidence="7 9" type="primary">pcm</name>
    <name evidence="9" type="ORF">KOR34_33150</name>
</gene>
<dbReference type="PANTHER" id="PTHR11579">
    <property type="entry name" value="PROTEIN-L-ISOASPARTATE O-METHYLTRANSFERASE"/>
    <property type="match status" value="1"/>
</dbReference>
<evidence type="ECO:0000256" key="8">
    <source>
        <dbReference type="SAM" id="SignalP"/>
    </source>
</evidence>
<keyword evidence="3 7" id="KW-0963">Cytoplasm</keyword>
<organism evidence="9 10">
    <name type="scientific">Posidoniimonas corsicana</name>
    <dbReference type="NCBI Taxonomy" id="1938618"/>
    <lineage>
        <taxon>Bacteria</taxon>
        <taxon>Pseudomonadati</taxon>
        <taxon>Planctomycetota</taxon>
        <taxon>Planctomycetia</taxon>
        <taxon>Pirellulales</taxon>
        <taxon>Lacipirellulaceae</taxon>
        <taxon>Posidoniimonas</taxon>
    </lineage>
</organism>
<keyword evidence="6 7" id="KW-0949">S-adenosyl-L-methionine</keyword>
<dbReference type="GO" id="GO:0030091">
    <property type="term" value="P:protein repair"/>
    <property type="evidence" value="ECO:0007669"/>
    <property type="project" value="UniProtKB-UniRule"/>
</dbReference>